<dbReference type="Gene3D" id="3.40.395.10">
    <property type="entry name" value="Adenoviral Proteinase, Chain A"/>
    <property type="match status" value="1"/>
</dbReference>
<evidence type="ECO:0000256" key="3">
    <source>
        <dbReference type="ARBA" id="ARBA00022801"/>
    </source>
</evidence>
<dbReference type="PROSITE" id="PS50994">
    <property type="entry name" value="INTEGRASE"/>
    <property type="match status" value="1"/>
</dbReference>
<dbReference type="InterPro" id="IPR050704">
    <property type="entry name" value="Peptidase_C85-like"/>
</dbReference>
<dbReference type="InterPro" id="IPR038765">
    <property type="entry name" value="Papain-like_cys_pep_sf"/>
</dbReference>
<dbReference type="PROSITE" id="PS50802">
    <property type="entry name" value="OTU"/>
    <property type="match status" value="1"/>
</dbReference>
<comment type="similarity">
    <text evidence="1">Belongs to the peptidase C48 family.</text>
</comment>
<dbReference type="Gene3D" id="3.90.70.80">
    <property type="match status" value="1"/>
</dbReference>
<dbReference type="Pfam" id="PF02902">
    <property type="entry name" value="Peptidase_C48"/>
    <property type="match status" value="1"/>
</dbReference>
<gene>
    <name evidence="9" type="primary">LOC102800947</name>
</gene>
<dbReference type="InterPro" id="IPR003323">
    <property type="entry name" value="OTU_dom"/>
</dbReference>
<dbReference type="PROSITE" id="PS50600">
    <property type="entry name" value="ULP_PROTEASE"/>
    <property type="match status" value="1"/>
</dbReference>
<protein>
    <submittedName>
        <fullName evidence="9">Uncharacterized protein LOC102800947</fullName>
    </submittedName>
</protein>
<dbReference type="RefSeq" id="XP_006813913.1">
    <property type="nucleotide sequence ID" value="XM_006813850.1"/>
</dbReference>
<evidence type="ECO:0000259" key="7">
    <source>
        <dbReference type="PROSITE" id="PS50994"/>
    </source>
</evidence>
<reference evidence="9" key="1">
    <citation type="submission" date="2025-08" db="UniProtKB">
        <authorList>
            <consortium name="RefSeq"/>
        </authorList>
    </citation>
    <scope>IDENTIFICATION</scope>
    <source>
        <tissue evidence="9">Testes</tissue>
    </source>
</reference>
<organism evidence="8 9">
    <name type="scientific">Saccoglossus kowalevskii</name>
    <name type="common">Acorn worm</name>
    <dbReference type="NCBI Taxonomy" id="10224"/>
    <lineage>
        <taxon>Eukaryota</taxon>
        <taxon>Metazoa</taxon>
        <taxon>Hemichordata</taxon>
        <taxon>Enteropneusta</taxon>
        <taxon>Harrimaniidae</taxon>
        <taxon>Saccoglossus</taxon>
    </lineage>
</organism>
<feature type="region of interest" description="Disordered" evidence="4">
    <location>
        <begin position="315"/>
        <end position="337"/>
    </location>
</feature>
<proteinExistence type="inferred from homology"/>
<accession>A0ABM0M1M2</accession>
<dbReference type="CDD" id="cd22758">
    <property type="entry name" value="OTU_232R-like"/>
    <property type="match status" value="1"/>
</dbReference>
<dbReference type="InterPro" id="IPR036397">
    <property type="entry name" value="RNaseH_sf"/>
</dbReference>
<name>A0ABM0M1M2_SACKO</name>
<sequence>MPRGGAMKLPSQEEYDLMKIVLSKEKTMKDIPKDVGRKRRSVYYRLYLSKSTYKLEDALYPPTGLKTKCITENGRIVVPREHLHEVVMHYYKEMKGAGARAICYRLKHFFTGIGVHIIQRILNSSAVHGKEAPKFDAKAPLHPVVAHKVMEINQVDLIDMTSKPCNLNGVIYRYILTVEDVFSRFLFLYGLQSKEAVLVTEKLRALYDQFGPPKILQSDQGTEFKGIVELVASSYNIRMVKSRSHHPQSQGKVERSHRTIKTRLKFDEFSEMAKQKGLEWMECIPSCVNVYNNTYNQAIKMTPFEAFFARSNHAFSREPNSNDGSQKARDTEGKPEQTLSHWVSVSNLIREKAFHASESESEKMVHRVMAKHPVALYEKNENVLVKLKPKTKLSSKNKSQIFDGKIIDYNDDTHMYKIEFKLEKKSITRWFALSDITSLTRSKEREKRSKDPIRCKCKKSCMKIASRKCTYEMNKLCCKRTVKQVPCTIKQHNHAKQIWNTCMAKGTFSDLGDKKSNEKNKNQSEQTYDTDMFLKELELALNRVESHEERLLQRVEAEGFSVRNPILGDGNCFFRSIEDQLERFEFLEIRDYKLLRQQVVQYMIDHPLTEDGINRKHQIVGNWRQYIKKMKKDGTWADHVCVQATSEMLKIPIHIVTSASPESDKFDIIFSPKNCIPNCKLLLGHISENHYISLDVADSSTDYSHKYDLRVCPPKKRFSQSWLQYEASKIENKVESSAVSVAGSTSKNYDENFTQGDTAFSAEHCDIIDNQHLNSDIINIYCQLLFKSLSVKDQCDIGIASTFLIPALEKGTKNYKAFITQKSSLWNLKFLYVPIHVPSGIGHWILARMDVQKQLVEIYDSLASEYTYVEDSLRKPLPEEHEKSMDVILSDVSSESQDADNHNEEITMITDSQYTDILCLTDGVISCSGECAGHTDKHKMFINNYEHNYCGRRTVKKFGYGMNFVSSKVYEKIQERLLKEHLIKKHLTKSIFETSTQMVCTSNKTIFMKKQAKKYPMYFATRFIGDVLLKEAIAFLVKRKKNVSLHEADELCAQTDILREEI</sequence>
<dbReference type="PANTHER" id="PTHR12419:SF11">
    <property type="entry name" value="OTU DOMAIN-CONTAINING PROTEIN DDB_G0284757"/>
    <property type="match status" value="1"/>
</dbReference>
<evidence type="ECO:0000256" key="2">
    <source>
        <dbReference type="ARBA" id="ARBA00022670"/>
    </source>
</evidence>
<dbReference type="SUPFAM" id="SSF54001">
    <property type="entry name" value="Cysteine proteinases"/>
    <property type="match status" value="2"/>
</dbReference>
<dbReference type="Gene3D" id="3.30.420.10">
    <property type="entry name" value="Ribonuclease H-like superfamily/Ribonuclease H"/>
    <property type="match status" value="1"/>
</dbReference>
<evidence type="ECO:0000313" key="9">
    <source>
        <dbReference type="RefSeq" id="XP_006813913.1"/>
    </source>
</evidence>
<keyword evidence="2" id="KW-0645">Protease</keyword>
<evidence type="ECO:0000259" key="6">
    <source>
        <dbReference type="PROSITE" id="PS50802"/>
    </source>
</evidence>
<dbReference type="Pfam" id="PF00665">
    <property type="entry name" value="rve"/>
    <property type="match status" value="1"/>
</dbReference>
<dbReference type="GeneID" id="102800947"/>
<dbReference type="Pfam" id="PF02338">
    <property type="entry name" value="OTU"/>
    <property type="match status" value="1"/>
</dbReference>
<dbReference type="Proteomes" id="UP000694865">
    <property type="component" value="Unplaced"/>
</dbReference>
<evidence type="ECO:0000259" key="5">
    <source>
        <dbReference type="PROSITE" id="PS50600"/>
    </source>
</evidence>
<feature type="domain" description="Ubiquitin-like protease family profile" evidence="5">
    <location>
        <begin position="739"/>
        <end position="961"/>
    </location>
</feature>
<keyword evidence="8" id="KW-1185">Reference proteome</keyword>
<dbReference type="InterPro" id="IPR012337">
    <property type="entry name" value="RNaseH-like_sf"/>
</dbReference>
<dbReference type="InterPro" id="IPR003653">
    <property type="entry name" value="Peptidase_C48_C"/>
</dbReference>
<feature type="domain" description="OTU" evidence="6">
    <location>
        <begin position="561"/>
        <end position="697"/>
    </location>
</feature>
<evidence type="ECO:0000256" key="4">
    <source>
        <dbReference type="SAM" id="MobiDB-lite"/>
    </source>
</evidence>
<feature type="compositionally biased region" description="Basic and acidic residues" evidence="4">
    <location>
        <begin position="326"/>
        <end position="335"/>
    </location>
</feature>
<evidence type="ECO:0000313" key="8">
    <source>
        <dbReference type="Proteomes" id="UP000694865"/>
    </source>
</evidence>
<keyword evidence="3" id="KW-0378">Hydrolase</keyword>
<evidence type="ECO:0000256" key="1">
    <source>
        <dbReference type="ARBA" id="ARBA00005234"/>
    </source>
</evidence>
<dbReference type="SUPFAM" id="SSF53098">
    <property type="entry name" value="Ribonuclease H-like"/>
    <property type="match status" value="1"/>
</dbReference>
<dbReference type="InterPro" id="IPR001584">
    <property type="entry name" value="Integrase_cat-core"/>
</dbReference>
<feature type="domain" description="Integrase catalytic" evidence="7">
    <location>
        <begin position="139"/>
        <end position="311"/>
    </location>
</feature>
<dbReference type="PANTHER" id="PTHR12419">
    <property type="entry name" value="OTU DOMAIN CONTAINING PROTEIN"/>
    <property type="match status" value="1"/>
</dbReference>